<comment type="catalytic activity">
    <reaction evidence="8 10">
        <text>prephenate + H(+) = 3-phenylpyruvate + CO2 + H2O</text>
        <dbReference type="Rhea" id="RHEA:21648"/>
        <dbReference type="ChEBI" id="CHEBI:15377"/>
        <dbReference type="ChEBI" id="CHEBI:15378"/>
        <dbReference type="ChEBI" id="CHEBI:16526"/>
        <dbReference type="ChEBI" id="CHEBI:18005"/>
        <dbReference type="ChEBI" id="CHEBI:29934"/>
        <dbReference type="EC" id="4.2.1.51"/>
    </reaction>
</comment>
<dbReference type="AlphaFoldDB" id="A0A6G8AWL7"/>
<gene>
    <name evidence="10 13" type="primary">pheA</name>
    <name evidence="13" type="ORF">G7082_13320</name>
</gene>
<dbReference type="EMBL" id="CP049887">
    <property type="protein sequence ID" value="QIL49407.1"/>
    <property type="molecule type" value="Genomic_DNA"/>
</dbReference>
<dbReference type="PROSITE" id="PS51671">
    <property type="entry name" value="ACT"/>
    <property type="match status" value="1"/>
</dbReference>
<feature type="domain" description="Prephenate dehydratase" evidence="11">
    <location>
        <begin position="2"/>
        <end position="182"/>
    </location>
</feature>
<dbReference type="PROSITE" id="PS51257">
    <property type="entry name" value="PROKAR_LIPOPROTEIN"/>
    <property type="match status" value="1"/>
</dbReference>
<feature type="domain" description="ACT" evidence="12">
    <location>
        <begin position="199"/>
        <end position="275"/>
    </location>
</feature>
<dbReference type="PROSITE" id="PS00857">
    <property type="entry name" value="PREPHENATE_DEHYDR_1"/>
    <property type="match status" value="1"/>
</dbReference>
<dbReference type="PIRSF" id="PIRSF001500">
    <property type="entry name" value="Chor_mut_pdt_Ppr"/>
    <property type="match status" value="1"/>
</dbReference>
<evidence type="ECO:0000256" key="7">
    <source>
        <dbReference type="ARBA" id="ARBA00023239"/>
    </source>
</evidence>
<dbReference type="PANTHER" id="PTHR21022">
    <property type="entry name" value="PREPHENATE DEHYDRATASE P PROTEIN"/>
    <property type="match status" value="1"/>
</dbReference>
<dbReference type="SUPFAM" id="SSF55021">
    <property type="entry name" value="ACT-like"/>
    <property type="match status" value="1"/>
</dbReference>
<dbReference type="Pfam" id="PF00800">
    <property type="entry name" value="PDT"/>
    <property type="match status" value="1"/>
</dbReference>
<keyword evidence="6 10" id="KW-0584">Phenylalanine biosynthesis</keyword>
<protein>
    <recommendedName>
        <fullName evidence="3 10">Prephenate dehydratase</fullName>
        <shortName evidence="10">PDT</shortName>
        <ecNumber evidence="2 10">4.2.1.51</ecNumber>
    </recommendedName>
</protein>
<dbReference type="GO" id="GO:0009094">
    <property type="term" value="P:L-phenylalanine biosynthetic process"/>
    <property type="evidence" value="ECO:0007669"/>
    <property type="project" value="UniProtKB-UniPathway"/>
</dbReference>
<dbReference type="Gene3D" id="3.30.70.260">
    <property type="match status" value="1"/>
</dbReference>
<evidence type="ECO:0000256" key="1">
    <source>
        <dbReference type="ARBA" id="ARBA00004741"/>
    </source>
</evidence>
<name>A0A6G8AWL7_9ENTE</name>
<dbReference type="SUPFAM" id="SSF53850">
    <property type="entry name" value="Periplasmic binding protein-like II"/>
    <property type="match status" value="1"/>
</dbReference>
<dbReference type="PROSITE" id="PS51171">
    <property type="entry name" value="PREPHENATE_DEHYDR_3"/>
    <property type="match status" value="1"/>
</dbReference>
<dbReference type="InterPro" id="IPR045865">
    <property type="entry name" value="ACT-like_dom_sf"/>
</dbReference>
<keyword evidence="7 10" id="KW-0456">Lyase</keyword>
<evidence type="ECO:0000256" key="3">
    <source>
        <dbReference type="ARBA" id="ARBA00021872"/>
    </source>
</evidence>
<dbReference type="PANTHER" id="PTHR21022:SF19">
    <property type="entry name" value="PREPHENATE DEHYDRATASE-RELATED"/>
    <property type="match status" value="1"/>
</dbReference>
<comment type="pathway">
    <text evidence="1 10">Amino-acid biosynthesis; L-phenylalanine biosynthesis; phenylpyruvate from prephenate: step 1/1.</text>
</comment>
<dbReference type="PROSITE" id="PS00858">
    <property type="entry name" value="PREPHENATE_DEHYDR_2"/>
    <property type="match status" value="1"/>
</dbReference>
<evidence type="ECO:0000256" key="5">
    <source>
        <dbReference type="ARBA" id="ARBA00023141"/>
    </source>
</evidence>
<dbReference type="UniPathway" id="UPA00121">
    <property type="reaction ID" value="UER00345"/>
</dbReference>
<evidence type="ECO:0000256" key="9">
    <source>
        <dbReference type="PIRSR" id="PIRSR001500-2"/>
    </source>
</evidence>
<organism evidence="13 14">
    <name type="scientific">Vagococcus hydrophili</name>
    <dbReference type="NCBI Taxonomy" id="2714947"/>
    <lineage>
        <taxon>Bacteria</taxon>
        <taxon>Bacillati</taxon>
        <taxon>Bacillota</taxon>
        <taxon>Bacilli</taxon>
        <taxon>Lactobacillales</taxon>
        <taxon>Enterococcaceae</taxon>
        <taxon>Vagococcus</taxon>
    </lineage>
</organism>
<dbReference type="InterPro" id="IPR001086">
    <property type="entry name" value="Preph_deHydtase"/>
</dbReference>
<reference evidence="13 14" key="1">
    <citation type="submission" date="2020-03" db="EMBL/GenBank/DDBJ databases">
        <title>Vagococcus sp. nov., isolated from beetles.</title>
        <authorList>
            <person name="Hyun D.-W."/>
            <person name="Bae J.-W."/>
        </authorList>
    </citation>
    <scope>NUCLEOTIDE SEQUENCE [LARGE SCALE GENOMIC DNA]</scope>
    <source>
        <strain evidence="13 14">HDW17B</strain>
    </source>
</reference>
<keyword evidence="5 10" id="KW-0057">Aromatic amino acid biosynthesis</keyword>
<evidence type="ECO:0000256" key="6">
    <source>
        <dbReference type="ARBA" id="ARBA00023222"/>
    </source>
</evidence>
<sequence length="281" mass="31755">MKVGYLGPVDSFTYSATTFLFDKETTAAYPTIVSCLKNLESGNIDYAVVPIENSIEGTVNQTLDFIFHHSTHLIQAEVILPINQNLMVHPNFSEEWRGIDTVRSHPQALAQTQEFLSEWLPEAKQEVSDSTTQAAEWLYDNPNKKMGAIASKEAAVRYGLSIVKEKIQDIPNNQTRFWVLGKEALKKGSLKKELCRQTMTVSMKQNQPGNLHKILSAFSWREIDLTKIESRPLKTKLGDYFFLLDIKAKDSFLIDSAIQEIEALGGTVKNFGSYDVYLKKI</sequence>
<dbReference type="InterPro" id="IPR008242">
    <property type="entry name" value="Chor_mutase/pphenate_deHydtase"/>
</dbReference>
<dbReference type="InterPro" id="IPR018528">
    <property type="entry name" value="Preph_deHydtase_CS"/>
</dbReference>
<evidence type="ECO:0000313" key="13">
    <source>
        <dbReference type="EMBL" id="QIL49407.1"/>
    </source>
</evidence>
<dbReference type="CDD" id="cd13633">
    <property type="entry name" value="PBP2_Sa-PDT_like"/>
    <property type="match status" value="1"/>
</dbReference>
<keyword evidence="4 10" id="KW-0028">Amino-acid biosynthesis</keyword>
<keyword evidence="14" id="KW-1185">Reference proteome</keyword>
<evidence type="ECO:0000256" key="4">
    <source>
        <dbReference type="ARBA" id="ARBA00022605"/>
    </source>
</evidence>
<dbReference type="GO" id="GO:0004664">
    <property type="term" value="F:prephenate dehydratase activity"/>
    <property type="evidence" value="ECO:0007669"/>
    <property type="project" value="UniProtKB-UniRule"/>
</dbReference>
<dbReference type="CDD" id="cd04905">
    <property type="entry name" value="ACT_CM-PDT"/>
    <property type="match status" value="1"/>
</dbReference>
<evidence type="ECO:0000256" key="8">
    <source>
        <dbReference type="ARBA" id="ARBA00047848"/>
    </source>
</evidence>
<dbReference type="RefSeq" id="WP_166035675.1">
    <property type="nucleotide sequence ID" value="NZ_CP049887.1"/>
</dbReference>
<evidence type="ECO:0000259" key="11">
    <source>
        <dbReference type="PROSITE" id="PS51171"/>
    </source>
</evidence>
<accession>A0A6G8AWL7</accession>
<evidence type="ECO:0000256" key="2">
    <source>
        <dbReference type="ARBA" id="ARBA00013147"/>
    </source>
</evidence>
<feature type="site" description="Essential for prephenate dehydratase activity" evidence="9">
    <location>
        <position position="175"/>
    </location>
</feature>
<dbReference type="InterPro" id="IPR002912">
    <property type="entry name" value="ACT_dom"/>
</dbReference>
<evidence type="ECO:0000256" key="10">
    <source>
        <dbReference type="RuleBase" id="RU361254"/>
    </source>
</evidence>
<dbReference type="NCBIfam" id="NF008865">
    <property type="entry name" value="PRK11898.1"/>
    <property type="match status" value="1"/>
</dbReference>
<evidence type="ECO:0000259" key="12">
    <source>
        <dbReference type="PROSITE" id="PS51671"/>
    </source>
</evidence>
<dbReference type="KEGG" id="vhy:G7082_13320"/>
<evidence type="ECO:0000313" key="14">
    <source>
        <dbReference type="Proteomes" id="UP000501747"/>
    </source>
</evidence>
<proteinExistence type="predicted"/>
<dbReference type="EC" id="4.2.1.51" evidence="2 10"/>
<dbReference type="Gene3D" id="3.40.190.10">
    <property type="entry name" value="Periplasmic binding protein-like II"/>
    <property type="match status" value="2"/>
</dbReference>
<dbReference type="GO" id="GO:0005737">
    <property type="term" value="C:cytoplasm"/>
    <property type="evidence" value="ECO:0007669"/>
    <property type="project" value="TreeGrafter"/>
</dbReference>
<dbReference type="Proteomes" id="UP000501747">
    <property type="component" value="Chromosome"/>
</dbReference>